<sequence>MIEFKRNRLSLLISLTLAGAASPAFAQQIGEAGLVEEVMVTASPIRDSQKAAIDAKRDAYNNVDVISADTIGRFPDQNLADSLGRVPGLAIERDQGQARYINFRGAPFRYTSLAIDGLSIPGAENGRVPRFDSFPSVITSRIDANKAIMPNMPGEAVSGYINISTFDPFAQRGWAFSTDVGMGNQELGDGDIEKLSLRSSWSNDNFGFSLFSSENSREQITDNREYDLSRDGGELSVNELDFRSYKVTREDRAYGGRFEFRGDGALERVFVSSLYNEFQDFEERNQFVFDFAGGAGAAGAPQAVGERAENQYALATRSLEYGLYENSTFTNTLGADFALGDWYLESRLNVTETENSTFLPMPYSSGGFVMASYDVSDLYDPAVGGLMDSTGTSIGPNDISYPPGGMLAMTISAAMNIDATKFKLDAERDLQLFGSDSVLQTGVEMDSREAGGHGMVMAMGLWPSGVNIADYATDEPWDSGFDNGIGATYYDNKALRRAWSRAVGGLAVTPHDSQEIRLEEDVSAVYAMVTTEYGWGNLVLGARVENTDYLSEGPTGNFEDSFTNFLPSAHLNIDLADDVKLRLSTSTGVSRPTYSEWRGADMVDMTGANVTAGNPALAAEESWGADAAIEWYPGDASLLSAGLFSRSIDDVIYARSTVIDGDDYMPEAGLDEWTYTEYVNGNNGEMRGAEFNAIAQASDFLPALSGFGISANLTLLDSEFETLEGSRHSLPGTSDTIVNTSVFYEMEGLSIRLNHQYRDDWLSTTENVGMTEYWAEQKRLDLAVSYELPQPVFGASVSLYANANNLTDEEDVRYEGDISTPNQVEGYGRRYLAGFRVNF</sequence>
<dbReference type="Proteomes" id="UP001597425">
    <property type="component" value="Unassembled WGS sequence"/>
</dbReference>
<dbReference type="InterPro" id="IPR012910">
    <property type="entry name" value="Plug_dom"/>
</dbReference>
<dbReference type="PANTHER" id="PTHR40980">
    <property type="entry name" value="PLUG DOMAIN-CONTAINING PROTEIN"/>
    <property type="match status" value="1"/>
</dbReference>
<dbReference type="InterPro" id="IPR039426">
    <property type="entry name" value="TonB-dep_rcpt-like"/>
</dbReference>
<dbReference type="InterPro" id="IPR010104">
    <property type="entry name" value="TonB_rcpt_bac"/>
</dbReference>
<dbReference type="InterPro" id="IPR037066">
    <property type="entry name" value="Plug_dom_sf"/>
</dbReference>
<keyword evidence="7 9" id="KW-0472">Membrane</keyword>
<evidence type="ECO:0000256" key="12">
    <source>
        <dbReference type="SAM" id="SignalP"/>
    </source>
</evidence>
<evidence type="ECO:0000256" key="2">
    <source>
        <dbReference type="ARBA" id="ARBA00022448"/>
    </source>
</evidence>
<evidence type="ECO:0000256" key="3">
    <source>
        <dbReference type="ARBA" id="ARBA00022452"/>
    </source>
</evidence>
<dbReference type="NCBIfam" id="TIGR01782">
    <property type="entry name" value="TonB-Xanth-Caul"/>
    <property type="match status" value="1"/>
</dbReference>
<evidence type="ECO:0000256" key="6">
    <source>
        <dbReference type="ARBA" id="ARBA00023077"/>
    </source>
</evidence>
<dbReference type="RefSeq" id="WP_265720699.1">
    <property type="nucleotide sequence ID" value="NZ_JAPIVK010000005.1"/>
</dbReference>
<comment type="similarity">
    <text evidence="9 11">Belongs to the TonB-dependent receptor family.</text>
</comment>
<evidence type="ECO:0000313" key="16">
    <source>
        <dbReference type="Proteomes" id="UP001597425"/>
    </source>
</evidence>
<dbReference type="PANTHER" id="PTHR40980:SF3">
    <property type="entry name" value="TONB-DEPENDENT RECEPTOR-LIKE BETA-BARREL DOMAIN-CONTAINING PROTEIN"/>
    <property type="match status" value="1"/>
</dbReference>
<dbReference type="Pfam" id="PF00593">
    <property type="entry name" value="TonB_dep_Rec_b-barrel"/>
    <property type="match status" value="1"/>
</dbReference>
<dbReference type="EMBL" id="JBHUJD010000010">
    <property type="protein sequence ID" value="MFD2310615.1"/>
    <property type="molecule type" value="Genomic_DNA"/>
</dbReference>
<keyword evidence="6 11" id="KW-0798">TonB box</keyword>
<comment type="subcellular location">
    <subcellularLocation>
        <location evidence="1 9">Cell outer membrane</location>
        <topology evidence="1 9">Multi-pass membrane protein</topology>
    </subcellularLocation>
</comment>
<keyword evidence="15" id="KW-0675">Receptor</keyword>
<evidence type="ECO:0000259" key="14">
    <source>
        <dbReference type="Pfam" id="PF07715"/>
    </source>
</evidence>
<organism evidence="15 16">
    <name type="scientific">Microbulbifer halophilus</name>
    <dbReference type="NCBI Taxonomy" id="453963"/>
    <lineage>
        <taxon>Bacteria</taxon>
        <taxon>Pseudomonadati</taxon>
        <taxon>Pseudomonadota</taxon>
        <taxon>Gammaproteobacteria</taxon>
        <taxon>Cellvibrionales</taxon>
        <taxon>Microbulbiferaceae</taxon>
        <taxon>Microbulbifer</taxon>
    </lineage>
</organism>
<dbReference type="PROSITE" id="PS01156">
    <property type="entry name" value="TONB_DEPENDENT_REC_2"/>
    <property type="match status" value="1"/>
</dbReference>
<reference evidence="16" key="1">
    <citation type="journal article" date="2019" name="Int. J. Syst. Evol. Microbiol.">
        <title>The Global Catalogue of Microorganisms (GCM) 10K type strain sequencing project: providing services to taxonomists for standard genome sequencing and annotation.</title>
        <authorList>
            <consortium name="The Broad Institute Genomics Platform"/>
            <consortium name="The Broad Institute Genome Sequencing Center for Infectious Disease"/>
            <person name="Wu L."/>
            <person name="Ma J."/>
        </authorList>
    </citation>
    <scope>NUCLEOTIDE SEQUENCE [LARGE SCALE GENOMIC DNA]</scope>
    <source>
        <strain evidence="16">KCTC 12848</strain>
    </source>
</reference>
<accession>A0ABW5EF79</accession>
<evidence type="ECO:0000256" key="11">
    <source>
        <dbReference type="RuleBase" id="RU003357"/>
    </source>
</evidence>
<evidence type="ECO:0000256" key="9">
    <source>
        <dbReference type="PROSITE-ProRule" id="PRU01360"/>
    </source>
</evidence>
<evidence type="ECO:0000256" key="7">
    <source>
        <dbReference type="ARBA" id="ARBA00023136"/>
    </source>
</evidence>
<evidence type="ECO:0000259" key="13">
    <source>
        <dbReference type="Pfam" id="PF00593"/>
    </source>
</evidence>
<feature type="domain" description="TonB-dependent receptor-like beta-barrel" evidence="13">
    <location>
        <begin position="480"/>
        <end position="806"/>
    </location>
</feature>
<protein>
    <submittedName>
        <fullName evidence="15">TonB-dependent receptor</fullName>
    </submittedName>
</protein>
<keyword evidence="16" id="KW-1185">Reference proteome</keyword>
<evidence type="ECO:0000313" key="15">
    <source>
        <dbReference type="EMBL" id="MFD2310615.1"/>
    </source>
</evidence>
<keyword evidence="8 9" id="KW-0998">Cell outer membrane</keyword>
<evidence type="ECO:0000256" key="8">
    <source>
        <dbReference type="ARBA" id="ARBA00023237"/>
    </source>
</evidence>
<feature type="signal peptide" evidence="12">
    <location>
        <begin position="1"/>
        <end position="26"/>
    </location>
</feature>
<gene>
    <name evidence="15" type="ORF">ACFSKX_09325</name>
</gene>
<proteinExistence type="inferred from homology"/>
<dbReference type="CDD" id="cd01347">
    <property type="entry name" value="ligand_gated_channel"/>
    <property type="match status" value="1"/>
</dbReference>
<dbReference type="SUPFAM" id="SSF56935">
    <property type="entry name" value="Porins"/>
    <property type="match status" value="1"/>
</dbReference>
<name>A0ABW5EF79_9GAMM</name>
<feature type="short sequence motif" description="TonB C-terminal box" evidence="10">
    <location>
        <begin position="822"/>
        <end position="839"/>
    </location>
</feature>
<dbReference type="Gene3D" id="2.40.170.20">
    <property type="entry name" value="TonB-dependent receptor, beta-barrel domain"/>
    <property type="match status" value="1"/>
</dbReference>
<keyword evidence="3 9" id="KW-1134">Transmembrane beta strand</keyword>
<dbReference type="Pfam" id="PF07715">
    <property type="entry name" value="Plug"/>
    <property type="match status" value="1"/>
</dbReference>
<keyword evidence="4 9" id="KW-0812">Transmembrane</keyword>
<evidence type="ECO:0000256" key="4">
    <source>
        <dbReference type="ARBA" id="ARBA00022692"/>
    </source>
</evidence>
<dbReference type="Gene3D" id="2.170.130.10">
    <property type="entry name" value="TonB-dependent receptor, plug domain"/>
    <property type="match status" value="1"/>
</dbReference>
<comment type="caution">
    <text evidence="15">The sequence shown here is derived from an EMBL/GenBank/DDBJ whole genome shotgun (WGS) entry which is preliminary data.</text>
</comment>
<evidence type="ECO:0000256" key="5">
    <source>
        <dbReference type="ARBA" id="ARBA00022729"/>
    </source>
</evidence>
<dbReference type="InterPro" id="IPR000531">
    <property type="entry name" value="Beta-barrel_TonB"/>
</dbReference>
<feature type="chain" id="PRO_5047384097" evidence="12">
    <location>
        <begin position="27"/>
        <end position="839"/>
    </location>
</feature>
<keyword evidence="5 12" id="KW-0732">Signal</keyword>
<evidence type="ECO:0000256" key="1">
    <source>
        <dbReference type="ARBA" id="ARBA00004571"/>
    </source>
</evidence>
<dbReference type="InterPro" id="IPR036942">
    <property type="entry name" value="Beta-barrel_TonB_sf"/>
</dbReference>
<keyword evidence="2 9" id="KW-0813">Transport</keyword>
<evidence type="ECO:0000256" key="10">
    <source>
        <dbReference type="PROSITE-ProRule" id="PRU10144"/>
    </source>
</evidence>
<dbReference type="InterPro" id="IPR010917">
    <property type="entry name" value="TonB_rcpt_CS"/>
</dbReference>
<dbReference type="PROSITE" id="PS52016">
    <property type="entry name" value="TONB_DEPENDENT_REC_3"/>
    <property type="match status" value="1"/>
</dbReference>
<feature type="domain" description="TonB-dependent receptor plug" evidence="14">
    <location>
        <begin position="56"/>
        <end position="147"/>
    </location>
</feature>